<dbReference type="PANTHER" id="PTHR32114:SF2">
    <property type="entry name" value="ABC TRANSPORTER ABCH.3"/>
    <property type="match status" value="1"/>
</dbReference>
<dbReference type="OrthoDB" id="6017at10239"/>
<dbReference type="KEGG" id="vg:26517931"/>
<evidence type="ECO:0000313" key="2">
    <source>
        <dbReference type="EMBL" id="AKE44879.1"/>
    </source>
</evidence>
<keyword evidence="1" id="KW-0175">Coiled coil</keyword>
<keyword evidence="2" id="KW-0378">Hydrolase</keyword>
<reference evidence="2 3" key="1">
    <citation type="journal article" date="2015" name="J. Virol.">
        <title>Sinorhizobium meliloti Phage ?M9 Defines a New Group of T4 Superfamily Phages with Unusual Genomic Features but a Common T=16 Capsid.</title>
        <authorList>
            <person name="Johnson M.C."/>
            <person name="Tatum K.B."/>
            <person name="Lynn J.S."/>
            <person name="Brewer T.E."/>
            <person name="Lu S."/>
            <person name="Washburn B.K."/>
            <person name="Stroupe M.E."/>
            <person name="Jones K.M."/>
        </authorList>
    </citation>
    <scope>NUCLEOTIDE SEQUENCE [LARGE SCALE GENOMIC DNA]</scope>
</reference>
<keyword evidence="2" id="KW-0255">Endonuclease</keyword>
<keyword evidence="2" id="KW-0540">Nuclease</keyword>
<accession>A0A0F6TH90</accession>
<protein>
    <submittedName>
        <fullName evidence="2">Recombination endonuclease subunit</fullName>
    </submittedName>
</protein>
<name>A0A0F6TH90_9CAUD</name>
<keyword evidence="3" id="KW-1185">Reference proteome</keyword>
<dbReference type="GeneID" id="26517931"/>
<evidence type="ECO:0000313" key="3">
    <source>
        <dbReference type="Proteomes" id="UP000033804"/>
    </source>
</evidence>
<dbReference type="EMBL" id="KP881232">
    <property type="protein sequence ID" value="AKE44879.1"/>
    <property type="molecule type" value="Genomic_DNA"/>
</dbReference>
<gene>
    <name evidence="2" type="ORF">Sm_phiM9_252</name>
</gene>
<dbReference type="Gene3D" id="3.40.50.300">
    <property type="entry name" value="P-loop containing nucleotide triphosphate hydrolases"/>
    <property type="match status" value="2"/>
</dbReference>
<dbReference type="SUPFAM" id="SSF52540">
    <property type="entry name" value="P-loop containing nucleoside triphosphate hydrolases"/>
    <property type="match status" value="1"/>
</dbReference>
<sequence>MDLHYKAITVKNFLSYGNQPTRIEFDKVPSTLLIAPNGSGKSAALLDSVFFAHFGEAFRAIKKAQIPNNINNKDALTVLEYTLDGTEWVINRGIKPDVFTVHKNGEEVWQDHRPSDKQKELMATFGLDAAALKNLILISESNTPFMRLSGPERREFVERVLNLGIFAKVHEQVKKSIKTLKDPYARVKSSIDAKQEVINRLNKIIENSDSPDQSLIDECETKIRKIDEFLAKAEPALVEINGKIAALDRELRDAQMSENNARAQHRIAVEARKKFEDGKCPTCGGEIHGDKIECFESDIESAWKLVEENSLESTRVESLIAPLKEKQTKGQSKISELKSQKWELDSTLTKERSKKVANVDDELKEASEELAELLDEFADMKEDYEDLAELDKVLKSGQAKLPIISEYIPFFNKKINEYLEMFGLQIWFELDSEFNETIRARYKDAFTYESFSTGQQERINFAILLTWRDIASKLSSVKTNLLIVDEFAAKLDDNGFAVISKALGDLENTNVFCIAPKEVPDSSGFDRRLKITTNAGFSILEEV</sequence>
<feature type="coiled-coil region" evidence="1">
    <location>
        <begin position="237"/>
        <end position="264"/>
    </location>
</feature>
<dbReference type="PANTHER" id="PTHR32114">
    <property type="entry name" value="ABC TRANSPORTER ABCH.3"/>
    <property type="match status" value="1"/>
</dbReference>
<dbReference type="Proteomes" id="UP000033804">
    <property type="component" value="Segment"/>
</dbReference>
<dbReference type="RefSeq" id="YP_009189633.1">
    <property type="nucleotide sequence ID" value="NC_028676.1"/>
</dbReference>
<proteinExistence type="predicted"/>
<evidence type="ECO:0000256" key="1">
    <source>
        <dbReference type="SAM" id="Coils"/>
    </source>
</evidence>
<organism evidence="2 3">
    <name type="scientific">Sinorhizobium phage phiM9</name>
    <dbReference type="NCBI Taxonomy" id="1636182"/>
    <lineage>
        <taxon>Viruses</taxon>
        <taxon>Duplodnaviria</taxon>
        <taxon>Heunggongvirae</taxon>
        <taxon>Uroviricota</taxon>
        <taxon>Caudoviricetes</taxon>
        <taxon>Pootjesviridae</taxon>
        <taxon>Emnonavirus</taxon>
        <taxon>Emnonavirus phiM9</taxon>
    </lineage>
</organism>
<dbReference type="GO" id="GO:0004519">
    <property type="term" value="F:endonuclease activity"/>
    <property type="evidence" value="ECO:0007669"/>
    <property type="project" value="UniProtKB-KW"/>
</dbReference>
<dbReference type="InterPro" id="IPR027417">
    <property type="entry name" value="P-loop_NTPase"/>
</dbReference>
<feature type="coiled-coil region" evidence="1">
    <location>
        <begin position="356"/>
        <end position="390"/>
    </location>
</feature>
<reference evidence="3" key="2">
    <citation type="submission" date="2015-03" db="EMBL/GenBank/DDBJ databases">
        <title>The genome and structure of Sinorhizobium meliloti phage phiM9.</title>
        <authorList>
            <person name="Johnson M.C."/>
            <person name="Tatum K.B."/>
            <person name="Lynn J.S."/>
            <person name="Brewer T.E."/>
            <person name="Washburn B.K."/>
            <person name="Stroupe M.E."/>
            <person name="Jones K.M."/>
        </authorList>
    </citation>
    <scope>NUCLEOTIDE SEQUENCE [LARGE SCALE GENOMIC DNA]</scope>
</reference>